<reference evidence="1 2" key="1">
    <citation type="submission" date="2014-04" db="EMBL/GenBank/DDBJ databases">
        <authorList>
            <consortium name="DOE Joint Genome Institute"/>
            <person name="Kuo A."/>
            <person name="Kohler A."/>
            <person name="Jargeat P."/>
            <person name="Nagy L.G."/>
            <person name="Floudas D."/>
            <person name="Copeland A."/>
            <person name="Barry K.W."/>
            <person name="Cichocki N."/>
            <person name="Veneault-Fourrey C."/>
            <person name="LaButti K."/>
            <person name="Lindquist E.A."/>
            <person name="Lipzen A."/>
            <person name="Lundell T."/>
            <person name="Morin E."/>
            <person name="Murat C."/>
            <person name="Sun H."/>
            <person name="Tunlid A."/>
            <person name="Henrissat B."/>
            <person name="Grigoriev I.V."/>
            <person name="Hibbett D.S."/>
            <person name="Martin F."/>
            <person name="Nordberg H.P."/>
            <person name="Cantor M.N."/>
            <person name="Hua S.X."/>
        </authorList>
    </citation>
    <scope>NUCLEOTIDE SEQUENCE [LARGE SCALE GENOMIC DNA]</scope>
    <source>
        <strain evidence="1 2">Ve08.2h10</strain>
    </source>
</reference>
<sequence>MLTLPVNPPRTSNSLILSGNLENSTLEQYMMYEFINTHNCGFCYHQISNKYFNNPKVTHLLPLQPFPSTQAKRKFKTKPYTMSQGEDNLCKELIHWREMKMIEEDLDGNDFFGPQIIMSNKILYCIIDLTHYFKLMTTTSLLEQTGWCYSMDYGPEIIQLIKAKVLFLVPQPLLRY</sequence>
<dbReference type="InParanoid" id="A0A0D0DIT2"/>
<dbReference type="AlphaFoldDB" id="A0A0D0DIT2"/>
<proteinExistence type="predicted"/>
<gene>
    <name evidence="1" type="ORF">PAXRUDRAFT_165110</name>
</gene>
<dbReference type="EMBL" id="KN826741">
    <property type="protein sequence ID" value="KIK78015.1"/>
    <property type="molecule type" value="Genomic_DNA"/>
</dbReference>
<evidence type="ECO:0000313" key="1">
    <source>
        <dbReference type="EMBL" id="KIK78015.1"/>
    </source>
</evidence>
<dbReference type="Proteomes" id="UP000054538">
    <property type="component" value="Unassembled WGS sequence"/>
</dbReference>
<protein>
    <submittedName>
        <fullName evidence="1">Uncharacterized protein</fullName>
    </submittedName>
</protein>
<dbReference type="HOGENOM" id="CLU_130536_0_0_1"/>
<evidence type="ECO:0000313" key="2">
    <source>
        <dbReference type="Proteomes" id="UP000054538"/>
    </source>
</evidence>
<reference evidence="2" key="2">
    <citation type="submission" date="2015-01" db="EMBL/GenBank/DDBJ databases">
        <title>Evolutionary Origins and Diversification of the Mycorrhizal Mutualists.</title>
        <authorList>
            <consortium name="DOE Joint Genome Institute"/>
            <consortium name="Mycorrhizal Genomics Consortium"/>
            <person name="Kohler A."/>
            <person name="Kuo A."/>
            <person name="Nagy L.G."/>
            <person name="Floudas D."/>
            <person name="Copeland A."/>
            <person name="Barry K.W."/>
            <person name="Cichocki N."/>
            <person name="Veneault-Fourrey C."/>
            <person name="LaButti K."/>
            <person name="Lindquist E.A."/>
            <person name="Lipzen A."/>
            <person name="Lundell T."/>
            <person name="Morin E."/>
            <person name="Murat C."/>
            <person name="Riley R."/>
            <person name="Ohm R."/>
            <person name="Sun H."/>
            <person name="Tunlid A."/>
            <person name="Henrissat B."/>
            <person name="Grigoriev I.V."/>
            <person name="Hibbett D.S."/>
            <person name="Martin F."/>
        </authorList>
    </citation>
    <scope>NUCLEOTIDE SEQUENCE [LARGE SCALE GENOMIC DNA]</scope>
    <source>
        <strain evidence="2">Ve08.2h10</strain>
    </source>
</reference>
<accession>A0A0D0DIT2</accession>
<keyword evidence="2" id="KW-1185">Reference proteome</keyword>
<organism evidence="1 2">
    <name type="scientific">Paxillus rubicundulus Ve08.2h10</name>
    <dbReference type="NCBI Taxonomy" id="930991"/>
    <lineage>
        <taxon>Eukaryota</taxon>
        <taxon>Fungi</taxon>
        <taxon>Dikarya</taxon>
        <taxon>Basidiomycota</taxon>
        <taxon>Agaricomycotina</taxon>
        <taxon>Agaricomycetes</taxon>
        <taxon>Agaricomycetidae</taxon>
        <taxon>Boletales</taxon>
        <taxon>Paxilineae</taxon>
        <taxon>Paxillaceae</taxon>
        <taxon>Paxillus</taxon>
    </lineage>
</organism>
<name>A0A0D0DIT2_9AGAM</name>